<dbReference type="PROSITE" id="PS50850">
    <property type="entry name" value="MFS"/>
    <property type="match status" value="1"/>
</dbReference>
<keyword evidence="3 5" id="KW-1133">Transmembrane helix</keyword>
<protein>
    <recommendedName>
        <fullName evidence="6">Major facilitator superfamily (MFS) profile domain-containing protein</fullName>
    </recommendedName>
</protein>
<keyword evidence="2 5" id="KW-0812">Transmembrane</keyword>
<evidence type="ECO:0000313" key="7">
    <source>
        <dbReference type="EMBL" id="MCM2393556.1"/>
    </source>
</evidence>
<evidence type="ECO:0000256" key="4">
    <source>
        <dbReference type="ARBA" id="ARBA00023136"/>
    </source>
</evidence>
<dbReference type="Gene3D" id="1.20.1250.20">
    <property type="entry name" value="MFS general substrate transporter like domains"/>
    <property type="match status" value="1"/>
</dbReference>
<proteinExistence type="predicted"/>
<keyword evidence="4 5" id="KW-0472">Membrane</keyword>
<organism evidence="7 8">
    <name type="scientific">Streptomyces albipurpureus</name>
    <dbReference type="NCBI Taxonomy" id="2897419"/>
    <lineage>
        <taxon>Bacteria</taxon>
        <taxon>Bacillati</taxon>
        <taxon>Actinomycetota</taxon>
        <taxon>Actinomycetes</taxon>
        <taxon>Kitasatosporales</taxon>
        <taxon>Streptomycetaceae</taxon>
        <taxon>Streptomyces</taxon>
    </lineage>
</organism>
<dbReference type="SUPFAM" id="SSF103473">
    <property type="entry name" value="MFS general substrate transporter"/>
    <property type="match status" value="1"/>
</dbReference>
<evidence type="ECO:0000259" key="6">
    <source>
        <dbReference type="PROSITE" id="PS50850"/>
    </source>
</evidence>
<dbReference type="EMBL" id="JAMQAW010000078">
    <property type="protein sequence ID" value="MCM2393556.1"/>
    <property type="molecule type" value="Genomic_DNA"/>
</dbReference>
<keyword evidence="8" id="KW-1185">Reference proteome</keyword>
<dbReference type="RefSeq" id="WP_250923852.1">
    <property type="nucleotide sequence ID" value="NZ_JAMQAW010000078.1"/>
</dbReference>
<evidence type="ECO:0000256" key="3">
    <source>
        <dbReference type="ARBA" id="ARBA00022989"/>
    </source>
</evidence>
<comment type="subcellular location">
    <subcellularLocation>
        <location evidence="1">Cell membrane</location>
        <topology evidence="1">Multi-pass membrane protein</topology>
    </subcellularLocation>
</comment>
<sequence length="92" mass="9817">MAVDRMFSATTPPSARRSAVRSRAWIVVTMLSLFLMLNFADKVIAGLANVDLMSDLGIDASQFGLVQSAFSWLFAVGAILGGYLAGFEPGTE</sequence>
<feature type="domain" description="Major facilitator superfamily (MFS) profile" evidence="6">
    <location>
        <begin position="27"/>
        <end position="92"/>
    </location>
</feature>
<evidence type="ECO:0000313" key="8">
    <source>
        <dbReference type="Proteomes" id="UP001431429"/>
    </source>
</evidence>
<reference evidence="7" key="1">
    <citation type="submission" date="2022-06" db="EMBL/GenBank/DDBJ databases">
        <title>Genome public.</title>
        <authorList>
            <person name="Sun Q."/>
        </authorList>
    </citation>
    <scope>NUCLEOTIDE SEQUENCE</scope>
    <source>
        <strain evidence="7">CWNU-1</strain>
    </source>
</reference>
<evidence type="ECO:0000256" key="1">
    <source>
        <dbReference type="ARBA" id="ARBA00004651"/>
    </source>
</evidence>
<gene>
    <name evidence="7" type="ORF">NBG84_35680</name>
</gene>
<feature type="transmembrane region" description="Helical" evidence="5">
    <location>
        <begin position="69"/>
        <end position="87"/>
    </location>
</feature>
<comment type="caution">
    <text evidence="7">The sequence shown here is derived from an EMBL/GenBank/DDBJ whole genome shotgun (WGS) entry which is preliminary data.</text>
</comment>
<dbReference type="InterPro" id="IPR020846">
    <property type="entry name" value="MFS_dom"/>
</dbReference>
<evidence type="ECO:0000256" key="2">
    <source>
        <dbReference type="ARBA" id="ARBA00022692"/>
    </source>
</evidence>
<dbReference type="Proteomes" id="UP001431429">
    <property type="component" value="Unassembled WGS sequence"/>
</dbReference>
<accession>A0ABT0UYL5</accession>
<dbReference type="InterPro" id="IPR036259">
    <property type="entry name" value="MFS_trans_sf"/>
</dbReference>
<evidence type="ECO:0000256" key="5">
    <source>
        <dbReference type="SAM" id="Phobius"/>
    </source>
</evidence>
<name>A0ABT0UYL5_9ACTN</name>